<dbReference type="Proteomes" id="UP000553963">
    <property type="component" value="Unassembled WGS sequence"/>
</dbReference>
<dbReference type="GO" id="GO:0047570">
    <property type="term" value="F:3-oxoadipate enol-lactonase activity"/>
    <property type="evidence" value="ECO:0007669"/>
    <property type="project" value="UniProtKB-EC"/>
</dbReference>
<keyword evidence="3" id="KW-1185">Reference proteome</keyword>
<protein>
    <submittedName>
        <fullName evidence="2">3-oxoadipate enol-lactonase</fullName>
        <ecNumber evidence="2">3.1.1.24</ecNumber>
    </submittedName>
</protein>
<dbReference type="EC" id="3.1.1.24" evidence="2"/>
<dbReference type="GO" id="GO:0046503">
    <property type="term" value="P:glycerolipid catabolic process"/>
    <property type="evidence" value="ECO:0007669"/>
    <property type="project" value="TreeGrafter"/>
</dbReference>
<dbReference type="NCBIfam" id="TIGR02427">
    <property type="entry name" value="protocat_pcaD"/>
    <property type="match status" value="1"/>
</dbReference>
<dbReference type="GO" id="GO:0042952">
    <property type="term" value="P:beta-ketoadipate pathway"/>
    <property type="evidence" value="ECO:0007669"/>
    <property type="project" value="InterPro"/>
</dbReference>
<dbReference type="InterPro" id="IPR026968">
    <property type="entry name" value="PcaD/CatD"/>
</dbReference>
<dbReference type="InterPro" id="IPR029058">
    <property type="entry name" value="AB_hydrolase_fold"/>
</dbReference>
<dbReference type="SUPFAM" id="SSF53474">
    <property type="entry name" value="alpha/beta-Hydrolases"/>
    <property type="match status" value="1"/>
</dbReference>
<name>A0A840AS08_9HYPH</name>
<feature type="domain" description="AB hydrolase-1" evidence="1">
    <location>
        <begin position="22"/>
        <end position="245"/>
    </location>
</feature>
<sequence>MAFSRLNDHVIHWDDSGQPDRPAVLFANSLGTDLRVWDAVAAELGKRWRVVRHDKRGHGLSDAPPAPYSIDDHTDDVLALADQLGIACFAFVGLSIGGLIGQNLALRAPERLSALVLADTAAKIGTAESWAARIGAVETNGLASIADGVMERWFTVRFRSEQPVDLAGWRNMLIRTPDAGYIGSCTAIRDADLTDRIGTIAIPTLAVAGDQDLSTPPDLVRATADRIPGARFELITGSGHIPPVEQPAALTALIARHLEEHGHV</sequence>
<proteinExistence type="predicted"/>
<evidence type="ECO:0000313" key="3">
    <source>
        <dbReference type="Proteomes" id="UP000553963"/>
    </source>
</evidence>
<dbReference type="PRINTS" id="PR00111">
    <property type="entry name" value="ABHYDROLASE"/>
</dbReference>
<evidence type="ECO:0000259" key="1">
    <source>
        <dbReference type="Pfam" id="PF00561"/>
    </source>
</evidence>
<dbReference type="Gene3D" id="3.40.50.1820">
    <property type="entry name" value="alpha/beta hydrolase"/>
    <property type="match status" value="1"/>
</dbReference>
<gene>
    <name evidence="2" type="ORF">GGR25_004103</name>
</gene>
<organism evidence="2 3">
    <name type="scientific">Kaistia hirudinis</name>
    <dbReference type="NCBI Taxonomy" id="1293440"/>
    <lineage>
        <taxon>Bacteria</taxon>
        <taxon>Pseudomonadati</taxon>
        <taxon>Pseudomonadota</taxon>
        <taxon>Alphaproteobacteria</taxon>
        <taxon>Hyphomicrobiales</taxon>
        <taxon>Kaistiaceae</taxon>
        <taxon>Kaistia</taxon>
    </lineage>
</organism>
<dbReference type="InterPro" id="IPR050471">
    <property type="entry name" value="AB_hydrolase"/>
</dbReference>
<dbReference type="GO" id="GO:0004806">
    <property type="term" value="F:triacylglycerol lipase activity"/>
    <property type="evidence" value="ECO:0007669"/>
    <property type="project" value="TreeGrafter"/>
</dbReference>
<reference evidence="2 3" key="1">
    <citation type="submission" date="2020-08" db="EMBL/GenBank/DDBJ databases">
        <title>Genomic Encyclopedia of Type Strains, Phase IV (KMG-IV): sequencing the most valuable type-strain genomes for metagenomic binning, comparative biology and taxonomic classification.</title>
        <authorList>
            <person name="Goeker M."/>
        </authorList>
    </citation>
    <scope>NUCLEOTIDE SEQUENCE [LARGE SCALE GENOMIC DNA]</scope>
    <source>
        <strain evidence="2 3">DSM 25966</strain>
    </source>
</reference>
<dbReference type="InterPro" id="IPR000073">
    <property type="entry name" value="AB_hydrolase_1"/>
</dbReference>
<dbReference type="Pfam" id="PF00561">
    <property type="entry name" value="Abhydrolase_1"/>
    <property type="match status" value="1"/>
</dbReference>
<dbReference type="PANTHER" id="PTHR43433:SF5">
    <property type="entry name" value="AB HYDROLASE-1 DOMAIN-CONTAINING PROTEIN"/>
    <property type="match status" value="1"/>
</dbReference>
<dbReference type="PANTHER" id="PTHR43433">
    <property type="entry name" value="HYDROLASE, ALPHA/BETA FOLD FAMILY PROTEIN"/>
    <property type="match status" value="1"/>
</dbReference>
<dbReference type="RefSeq" id="WP_183400688.1">
    <property type="nucleotide sequence ID" value="NZ_JACIDS010000005.1"/>
</dbReference>
<evidence type="ECO:0000313" key="2">
    <source>
        <dbReference type="EMBL" id="MBB3933039.1"/>
    </source>
</evidence>
<comment type="caution">
    <text evidence="2">The sequence shown here is derived from an EMBL/GenBank/DDBJ whole genome shotgun (WGS) entry which is preliminary data.</text>
</comment>
<dbReference type="AlphaFoldDB" id="A0A840AS08"/>
<keyword evidence="2" id="KW-0378">Hydrolase</keyword>
<accession>A0A840AS08</accession>
<dbReference type="EMBL" id="JACIDS010000005">
    <property type="protein sequence ID" value="MBB3933039.1"/>
    <property type="molecule type" value="Genomic_DNA"/>
</dbReference>